<feature type="domain" description="Glycosyltransferase RgtA/B/C/D-like" evidence="9">
    <location>
        <begin position="87"/>
        <end position="233"/>
    </location>
</feature>
<gene>
    <name evidence="10" type="ORF">SAMN05444354_108287</name>
</gene>
<protein>
    <submittedName>
        <fullName evidence="10">Dolichyl-phosphate-mannose-protein mannosyltransferase</fullName>
    </submittedName>
</protein>
<evidence type="ECO:0000256" key="7">
    <source>
        <dbReference type="ARBA" id="ARBA00023136"/>
    </source>
</evidence>
<reference evidence="11" key="1">
    <citation type="submission" date="2016-10" db="EMBL/GenBank/DDBJ databases">
        <authorList>
            <person name="Varghese N."/>
            <person name="Submissions S."/>
        </authorList>
    </citation>
    <scope>NUCLEOTIDE SEQUENCE [LARGE SCALE GENOMIC DNA]</scope>
    <source>
        <strain evidence="11">DSM 17044</strain>
    </source>
</reference>
<feature type="transmembrane region" description="Helical" evidence="8">
    <location>
        <begin position="346"/>
        <end position="368"/>
    </location>
</feature>
<dbReference type="GO" id="GO:0009103">
    <property type="term" value="P:lipopolysaccharide biosynthetic process"/>
    <property type="evidence" value="ECO:0007669"/>
    <property type="project" value="UniProtKB-ARBA"/>
</dbReference>
<name>A0A1H7T5W7_STIAU</name>
<dbReference type="GO" id="GO:0016763">
    <property type="term" value="F:pentosyltransferase activity"/>
    <property type="evidence" value="ECO:0007669"/>
    <property type="project" value="TreeGrafter"/>
</dbReference>
<feature type="transmembrane region" description="Helical" evidence="8">
    <location>
        <begin position="219"/>
        <end position="239"/>
    </location>
</feature>
<keyword evidence="7 8" id="KW-0472">Membrane</keyword>
<evidence type="ECO:0000256" key="8">
    <source>
        <dbReference type="SAM" id="Phobius"/>
    </source>
</evidence>
<evidence type="ECO:0000256" key="5">
    <source>
        <dbReference type="ARBA" id="ARBA00022692"/>
    </source>
</evidence>
<feature type="transmembrane region" description="Helical" evidence="8">
    <location>
        <begin position="105"/>
        <end position="122"/>
    </location>
</feature>
<comment type="subcellular location">
    <subcellularLocation>
        <location evidence="1">Cell membrane</location>
        <topology evidence="1">Multi-pass membrane protein</topology>
    </subcellularLocation>
</comment>
<dbReference type="EMBL" id="FOAP01000008">
    <property type="protein sequence ID" value="SEL80241.1"/>
    <property type="molecule type" value="Genomic_DNA"/>
</dbReference>
<evidence type="ECO:0000256" key="1">
    <source>
        <dbReference type="ARBA" id="ARBA00004651"/>
    </source>
</evidence>
<dbReference type="RefSeq" id="WP_083423258.1">
    <property type="nucleotide sequence ID" value="NZ_FOAP01000008.1"/>
</dbReference>
<dbReference type="InterPro" id="IPR050297">
    <property type="entry name" value="LipidA_mod_glycosyltrf_83"/>
</dbReference>
<dbReference type="PANTHER" id="PTHR33908:SF11">
    <property type="entry name" value="MEMBRANE PROTEIN"/>
    <property type="match status" value="1"/>
</dbReference>
<dbReference type="GO" id="GO:0005886">
    <property type="term" value="C:plasma membrane"/>
    <property type="evidence" value="ECO:0007669"/>
    <property type="project" value="UniProtKB-SubCell"/>
</dbReference>
<keyword evidence="3 10" id="KW-0328">Glycosyltransferase</keyword>
<feature type="transmembrane region" description="Helical" evidence="8">
    <location>
        <begin position="375"/>
        <end position="396"/>
    </location>
</feature>
<keyword evidence="11" id="KW-1185">Reference proteome</keyword>
<evidence type="ECO:0000256" key="2">
    <source>
        <dbReference type="ARBA" id="ARBA00022475"/>
    </source>
</evidence>
<feature type="transmembrane region" description="Helical" evidence="8">
    <location>
        <begin position="318"/>
        <end position="340"/>
    </location>
</feature>
<feature type="transmembrane region" description="Helical" evidence="8">
    <location>
        <begin position="158"/>
        <end position="175"/>
    </location>
</feature>
<evidence type="ECO:0000259" key="9">
    <source>
        <dbReference type="Pfam" id="PF13231"/>
    </source>
</evidence>
<keyword evidence="2" id="KW-1003">Cell membrane</keyword>
<evidence type="ECO:0000256" key="6">
    <source>
        <dbReference type="ARBA" id="ARBA00022989"/>
    </source>
</evidence>
<dbReference type="Proteomes" id="UP000182719">
    <property type="component" value="Unassembled WGS sequence"/>
</dbReference>
<keyword evidence="5 8" id="KW-0812">Transmembrane</keyword>
<sequence>MASALSPLSVPSLPVSPARGPVSEGEPKRGWLLGLLLVAALVPRLVVFPVNENYYGDAVVRTELAERWLRAPHLIESFQDGAMQFGPLHFYLVGAALLVLDREDAGRAISLLFGVLSVLPLFGLTRRFFGWKAGVWACLAFSLWGMHLQFSTTAGSEAVSLFFMLWVFALFAQALQEGRFGPLFGAALVLNLACAMRYDAWMYIPLLGVMPLLWREDRVSGITLAVTFGLLCLPFPLAWMQGNELAHGHPLFPIHYIDEFHRAWSASSAGGAKHWGFRAQGLVFWPAVALFTLTPGVALFGAVGMVKAWKERPELRWVVLAALVPTAYYTFRSAVLLNFVPLGRFTALQVVLLLPFVLSGFQACVGAWGQGARRAVAGGAMALAVGMPVALGLYTFRAEGGPRDGLRPVSPTSTNPEAVRQAARFIKEEVAAKGGALALDTDEGYLDLQIAFFSGLPELRMARLRWDTFRQRLADAQPHYLVRFDGGALVKDPGVTLEGRTLTLDGVVYEELEGFSPPVHLYRRR</sequence>
<dbReference type="AlphaFoldDB" id="A0A1H7T5W7"/>
<evidence type="ECO:0000313" key="11">
    <source>
        <dbReference type="Proteomes" id="UP000182719"/>
    </source>
</evidence>
<evidence type="ECO:0000256" key="3">
    <source>
        <dbReference type="ARBA" id="ARBA00022676"/>
    </source>
</evidence>
<dbReference type="OrthoDB" id="5486671at2"/>
<feature type="transmembrane region" description="Helical" evidence="8">
    <location>
        <begin position="283"/>
        <end position="306"/>
    </location>
</feature>
<dbReference type="Pfam" id="PF13231">
    <property type="entry name" value="PMT_2"/>
    <property type="match status" value="1"/>
</dbReference>
<keyword evidence="4 10" id="KW-0808">Transferase</keyword>
<proteinExistence type="predicted"/>
<accession>A0A1H7T5W7</accession>
<dbReference type="InterPro" id="IPR038731">
    <property type="entry name" value="RgtA/B/C-like"/>
</dbReference>
<feature type="transmembrane region" description="Helical" evidence="8">
    <location>
        <begin position="31"/>
        <end position="50"/>
    </location>
</feature>
<evidence type="ECO:0000313" key="10">
    <source>
        <dbReference type="EMBL" id="SEL80241.1"/>
    </source>
</evidence>
<organism evidence="10 11">
    <name type="scientific">Stigmatella aurantiaca</name>
    <dbReference type="NCBI Taxonomy" id="41"/>
    <lineage>
        <taxon>Bacteria</taxon>
        <taxon>Pseudomonadati</taxon>
        <taxon>Myxococcota</taxon>
        <taxon>Myxococcia</taxon>
        <taxon>Myxococcales</taxon>
        <taxon>Cystobacterineae</taxon>
        <taxon>Archangiaceae</taxon>
        <taxon>Stigmatella</taxon>
    </lineage>
</organism>
<evidence type="ECO:0000256" key="4">
    <source>
        <dbReference type="ARBA" id="ARBA00022679"/>
    </source>
</evidence>
<keyword evidence="6 8" id="KW-1133">Transmembrane helix</keyword>
<dbReference type="PANTHER" id="PTHR33908">
    <property type="entry name" value="MANNOSYLTRANSFERASE YKCB-RELATED"/>
    <property type="match status" value="1"/>
</dbReference>